<evidence type="ECO:0000256" key="2">
    <source>
        <dbReference type="ARBA" id="ARBA00023136"/>
    </source>
</evidence>
<protein>
    <submittedName>
        <fullName evidence="4">Outer membrane protein A</fullName>
    </submittedName>
</protein>
<dbReference type="EMBL" id="CP022115">
    <property type="protein sequence ID" value="ASJ24535.1"/>
    <property type="molecule type" value="Genomic_DNA"/>
</dbReference>
<comment type="subcellular location">
    <subcellularLocation>
        <location evidence="1">Cell outer membrane</location>
    </subcellularLocation>
</comment>
<dbReference type="PROSITE" id="PS01068">
    <property type="entry name" value="OMPA_1"/>
    <property type="match status" value="1"/>
</dbReference>
<keyword evidence="2" id="KW-0472">Membrane</keyword>
<dbReference type="PRINTS" id="PR01021">
    <property type="entry name" value="OMPADOMAIN"/>
</dbReference>
<keyword evidence="3" id="KW-0998">Cell outer membrane</keyword>
<dbReference type="RefSeq" id="WP_034985503.1">
    <property type="nucleotide sequence ID" value="NZ_CP022115.1"/>
</dbReference>
<reference evidence="5" key="1">
    <citation type="submission" date="2017-06" db="EMBL/GenBank/DDBJ databases">
        <title>Whole genome sequence of Laribacter hongkongensis LHGZ1.</title>
        <authorList>
            <person name="Chen D."/>
            <person name="Wu H."/>
            <person name="Chen J."/>
        </authorList>
    </citation>
    <scope>NUCLEOTIDE SEQUENCE [LARGE SCALE GENOMIC DNA]</scope>
    <source>
        <strain evidence="5">LHGZ1</strain>
    </source>
</reference>
<dbReference type="PROSITE" id="PS51123">
    <property type="entry name" value="OMPA_2"/>
    <property type="match status" value="1"/>
</dbReference>
<gene>
    <name evidence="4" type="ORF">LHGZ1_1704</name>
</gene>
<evidence type="ECO:0000313" key="4">
    <source>
        <dbReference type="EMBL" id="ASJ24535.1"/>
    </source>
</evidence>
<name>A0A248LJ25_9NEIS</name>
<dbReference type="InterPro" id="IPR036737">
    <property type="entry name" value="OmpA-like_sf"/>
</dbReference>
<dbReference type="GO" id="GO:0009279">
    <property type="term" value="C:cell outer membrane"/>
    <property type="evidence" value="ECO:0007669"/>
    <property type="project" value="UniProtKB-SubCell"/>
</dbReference>
<accession>A0A248LJ25</accession>
<dbReference type="AlphaFoldDB" id="A0A248LJ25"/>
<dbReference type="InterPro" id="IPR006665">
    <property type="entry name" value="OmpA-like"/>
</dbReference>
<sequence length="226" mass="23569">MQFKTSLVAACAVALAVSGCATNDLGQKRDLNNTEIGAILGTLGGAAIGAAVSSKKDRSKGALIGAIGGGLAGAGIGQYMDRQARDFQRQLATQIRDGQIFVVKRADNSILVTMTSQTAFDTSSASLKPGFMPTINTISRIVNQYGKTTLDITGHTDSTGNDRINVPLSQNRAAAVQNALLSRNVHPQRLSAYGMGASQPRASNASEAGRQLNRRVEILIEPVAAG</sequence>
<evidence type="ECO:0000256" key="3">
    <source>
        <dbReference type="ARBA" id="ARBA00023237"/>
    </source>
</evidence>
<dbReference type="Pfam" id="PF13488">
    <property type="entry name" value="Gly-zipper_Omp"/>
    <property type="match status" value="1"/>
</dbReference>
<dbReference type="Gene3D" id="3.30.1330.60">
    <property type="entry name" value="OmpA-like domain"/>
    <property type="match status" value="1"/>
</dbReference>
<dbReference type="InterPro" id="IPR006664">
    <property type="entry name" value="OMP_bac"/>
</dbReference>
<dbReference type="PANTHER" id="PTHR30329">
    <property type="entry name" value="STATOR ELEMENT OF FLAGELLAR MOTOR COMPLEX"/>
    <property type="match status" value="1"/>
</dbReference>
<organism evidence="4 5">
    <name type="scientific">Laribacter hongkongensis</name>
    <dbReference type="NCBI Taxonomy" id="168471"/>
    <lineage>
        <taxon>Bacteria</taxon>
        <taxon>Pseudomonadati</taxon>
        <taxon>Pseudomonadota</taxon>
        <taxon>Betaproteobacteria</taxon>
        <taxon>Neisseriales</taxon>
        <taxon>Aquaspirillaceae</taxon>
        <taxon>Laribacter</taxon>
    </lineage>
</organism>
<proteinExistence type="predicted"/>
<evidence type="ECO:0000313" key="5">
    <source>
        <dbReference type="Proteomes" id="UP000197424"/>
    </source>
</evidence>
<dbReference type="InterPro" id="IPR039567">
    <property type="entry name" value="Gly-zipper"/>
</dbReference>
<evidence type="ECO:0000256" key="1">
    <source>
        <dbReference type="ARBA" id="ARBA00004442"/>
    </source>
</evidence>
<dbReference type="Pfam" id="PF00691">
    <property type="entry name" value="OmpA"/>
    <property type="match status" value="1"/>
</dbReference>
<dbReference type="OrthoDB" id="9782229at2"/>
<dbReference type="PANTHER" id="PTHR30329:SF21">
    <property type="entry name" value="LIPOPROTEIN YIAD-RELATED"/>
    <property type="match status" value="1"/>
</dbReference>
<dbReference type="GeneID" id="75109790"/>
<dbReference type="CDD" id="cd07185">
    <property type="entry name" value="OmpA_C-like"/>
    <property type="match status" value="1"/>
</dbReference>
<dbReference type="InterPro" id="IPR050330">
    <property type="entry name" value="Bact_OuterMem_StrucFunc"/>
</dbReference>
<dbReference type="SUPFAM" id="SSF103088">
    <property type="entry name" value="OmpA-like"/>
    <property type="match status" value="1"/>
</dbReference>
<dbReference type="InterPro" id="IPR006690">
    <property type="entry name" value="OMPA-like_CS"/>
</dbReference>
<dbReference type="Proteomes" id="UP000197424">
    <property type="component" value="Chromosome"/>
</dbReference>
<dbReference type="PROSITE" id="PS51257">
    <property type="entry name" value="PROKAR_LIPOPROTEIN"/>
    <property type="match status" value="1"/>
</dbReference>